<name>A0A9W5F0J7_9HYPH</name>
<reference evidence="1 2" key="1">
    <citation type="submission" date="2016-01" db="EMBL/GenBank/DDBJ databases">
        <authorList>
            <person name="Regsiter A."/>
            <person name="william w."/>
        </authorList>
    </citation>
    <scope>NUCLEOTIDE SEQUENCE [LARGE SCALE GENOMIC DNA]</scope>
    <source>
        <strain evidence="1 2">CFBP 5494</strain>
    </source>
</reference>
<dbReference type="Proteomes" id="UP000191933">
    <property type="component" value="Unassembled WGS sequence"/>
</dbReference>
<dbReference type="EMBL" id="FBVY01000014">
    <property type="protein sequence ID" value="CUW92156.1"/>
    <property type="molecule type" value="Genomic_DNA"/>
</dbReference>
<sequence length="149" mass="16960">MSLQSIAEYLEPAQDRTLSKGLHLYRGVNLPNSDDIRADLGKNLWVFSSEERAREYMRAFEDNAVKVIFVFTANRELRLSALRLNAVTRHLYLSNHFSGTPQTYQRDKLIADLETILPGSVDGIYDVGTSEILIKNGLLAHIETRHYHG</sequence>
<accession>A0A9W5F0J7</accession>
<proteinExistence type="predicted"/>
<gene>
    <name evidence="1" type="ORF">AGR2A_Cc30213</name>
</gene>
<evidence type="ECO:0000313" key="2">
    <source>
        <dbReference type="Proteomes" id="UP000191933"/>
    </source>
</evidence>
<organism evidence="1 2">
    <name type="scientific">Agrobacterium genomosp. 2 str. CFBP 5494</name>
    <dbReference type="NCBI Taxonomy" id="1183436"/>
    <lineage>
        <taxon>Bacteria</taxon>
        <taxon>Pseudomonadati</taxon>
        <taxon>Pseudomonadota</taxon>
        <taxon>Alphaproteobacteria</taxon>
        <taxon>Hyphomicrobiales</taxon>
        <taxon>Rhizobiaceae</taxon>
        <taxon>Rhizobium/Agrobacterium group</taxon>
        <taxon>Agrobacterium</taxon>
        <taxon>Agrobacterium tumefaciens complex</taxon>
    </lineage>
</organism>
<evidence type="ECO:0000313" key="1">
    <source>
        <dbReference type="EMBL" id="CUW92156.1"/>
    </source>
</evidence>
<protein>
    <submittedName>
        <fullName evidence="1">Uncharacterized protein</fullName>
    </submittedName>
</protein>
<dbReference type="AlphaFoldDB" id="A0A9W5F0J7"/>
<keyword evidence="2" id="KW-1185">Reference proteome</keyword>
<comment type="caution">
    <text evidence="1">The sequence shown here is derived from an EMBL/GenBank/DDBJ whole genome shotgun (WGS) entry which is preliminary data.</text>
</comment>